<accession>A0A8H2K8X5</accession>
<comment type="caution">
    <text evidence="1">The sequence shown here is derived from an EMBL/GenBank/DDBJ whole genome shotgun (WGS) entry which is preliminary data.</text>
</comment>
<dbReference type="AlphaFoldDB" id="A0A8H2K8X5"/>
<dbReference type="EMBL" id="VFRA01000001">
    <property type="protein sequence ID" value="TQO21063.1"/>
    <property type="molecule type" value="Genomic_DNA"/>
</dbReference>
<keyword evidence="2" id="KW-1185">Reference proteome</keyword>
<dbReference type="OrthoDB" id="951812at2"/>
<protein>
    <submittedName>
        <fullName evidence="1">Uncharacterized protein</fullName>
    </submittedName>
</protein>
<organism evidence="1 2">
    <name type="scientific">Rhodoglobus vestalii</name>
    <dbReference type="NCBI Taxonomy" id="193384"/>
    <lineage>
        <taxon>Bacteria</taxon>
        <taxon>Bacillati</taxon>
        <taxon>Actinomycetota</taxon>
        <taxon>Actinomycetes</taxon>
        <taxon>Micrococcales</taxon>
        <taxon>Microbacteriaceae</taxon>
        <taxon>Rhodoglobus</taxon>
    </lineage>
</organism>
<proteinExistence type="predicted"/>
<reference evidence="1 2" key="1">
    <citation type="submission" date="2019-06" db="EMBL/GenBank/DDBJ databases">
        <title>Sequencing the genomes of 1000 actinobacteria strains.</title>
        <authorList>
            <person name="Klenk H.-P."/>
        </authorList>
    </citation>
    <scope>NUCLEOTIDE SEQUENCE [LARGE SCALE GENOMIC DNA]</scope>
    <source>
        <strain evidence="1 2">DSM 21947</strain>
    </source>
</reference>
<dbReference type="Proteomes" id="UP000316560">
    <property type="component" value="Unassembled WGS sequence"/>
</dbReference>
<evidence type="ECO:0000313" key="2">
    <source>
        <dbReference type="Proteomes" id="UP000316560"/>
    </source>
</evidence>
<gene>
    <name evidence="1" type="ORF">FB472_2732</name>
</gene>
<name>A0A8H2K8X5_9MICO</name>
<sequence>MTYVGQVNEVFDASMLAAQLPGTWTVAASNFPRWLDGKRHNPEFSYDTVEGKELMLRDTVRYATTDGTPKTIVGTDRLRGDEFVWRGHGVLKILASRWQVAGANEAFTIAVIRFSRSRLSPAGIDVLVRKDAPVTSVRSEVAHATEQFGLTAEEFASLTWLF</sequence>
<evidence type="ECO:0000313" key="1">
    <source>
        <dbReference type="EMBL" id="TQO21063.1"/>
    </source>
</evidence>